<keyword evidence="1" id="KW-0808">Transferase</keyword>
<keyword evidence="2" id="KW-1185">Reference proteome</keyword>
<name>A0A7W0HT30_9ACTN</name>
<organism evidence="1 2">
    <name type="scientific">Nonomuraea soli</name>
    <dbReference type="NCBI Taxonomy" id="1032476"/>
    <lineage>
        <taxon>Bacteria</taxon>
        <taxon>Bacillati</taxon>
        <taxon>Actinomycetota</taxon>
        <taxon>Actinomycetes</taxon>
        <taxon>Streptosporangiales</taxon>
        <taxon>Streptosporangiaceae</taxon>
        <taxon>Nonomuraea</taxon>
    </lineage>
</organism>
<sequence length="180" mass="19721">MVNFAELASRIRSLAPSCGPARLVAVDGPAGSGKTTFALALGEELGAQVVRSDDFPVPWDEGPGAWFPALERAVLVPLAAGRTGSFRRYDWVRDAYAEVVTVPPAPVLLIEGVGTARRSAAHLLAWTVWVEAPEPVRWRRVAERDGPGLERQWRTWFAAEREWFAADGTRERADEIVTTA</sequence>
<dbReference type="Gene3D" id="3.40.50.300">
    <property type="entry name" value="P-loop containing nucleotide triphosphate hydrolases"/>
    <property type="match status" value="1"/>
</dbReference>
<keyword evidence="1" id="KW-0418">Kinase</keyword>
<accession>A0A7W0HT30</accession>
<dbReference type="Proteomes" id="UP000530928">
    <property type="component" value="Unassembled WGS sequence"/>
</dbReference>
<evidence type="ECO:0000313" key="1">
    <source>
        <dbReference type="EMBL" id="MBA2894654.1"/>
    </source>
</evidence>
<dbReference type="AlphaFoldDB" id="A0A7W0HT30"/>
<dbReference type="EMBL" id="JACDUR010000006">
    <property type="protein sequence ID" value="MBA2894654.1"/>
    <property type="molecule type" value="Genomic_DNA"/>
</dbReference>
<dbReference type="GO" id="GO:0016301">
    <property type="term" value="F:kinase activity"/>
    <property type="evidence" value="ECO:0007669"/>
    <property type="project" value="UniProtKB-KW"/>
</dbReference>
<protein>
    <submittedName>
        <fullName evidence="1">Uridine kinase</fullName>
    </submittedName>
</protein>
<dbReference type="SUPFAM" id="SSF52540">
    <property type="entry name" value="P-loop containing nucleoside triphosphate hydrolases"/>
    <property type="match status" value="1"/>
</dbReference>
<gene>
    <name evidence="1" type="ORF">HNR30_006026</name>
</gene>
<dbReference type="RefSeq" id="WP_181613402.1">
    <property type="nucleotide sequence ID" value="NZ_BAABAM010000004.1"/>
</dbReference>
<reference evidence="1 2" key="1">
    <citation type="submission" date="2020-07" db="EMBL/GenBank/DDBJ databases">
        <title>Genomic Encyclopedia of Type Strains, Phase IV (KMG-IV): sequencing the most valuable type-strain genomes for metagenomic binning, comparative biology and taxonomic classification.</title>
        <authorList>
            <person name="Goeker M."/>
        </authorList>
    </citation>
    <scope>NUCLEOTIDE SEQUENCE [LARGE SCALE GENOMIC DNA]</scope>
    <source>
        <strain evidence="1 2">DSM 45533</strain>
    </source>
</reference>
<evidence type="ECO:0000313" key="2">
    <source>
        <dbReference type="Proteomes" id="UP000530928"/>
    </source>
</evidence>
<proteinExistence type="predicted"/>
<dbReference type="CDD" id="cd01983">
    <property type="entry name" value="SIMIBI"/>
    <property type="match status" value="1"/>
</dbReference>
<comment type="caution">
    <text evidence="1">The sequence shown here is derived from an EMBL/GenBank/DDBJ whole genome shotgun (WGS) entry which is preliminary data.</text>
</comment>
<dbReference type="InterPro" id="IPR027417">
    <property type="entry name" value="P-loop_NTPase"/>
</dbReference>